<evidence type="ECO:0000313" key="1">
    <source>
        <dbReference type="Proteomes" id="UP000504607"/>
    </source>
</evidence>
<reference evidence="2" key="1">
    <citation type="submission" date="2025-08" db="UniProtKB">
        <authorList>
            <consortium name="RefSeq"/>
        </authorList>
    </citation>
    <scope>IDENTIFICATION</scope>
</reference>
<dbReference type="OrthoDB" id="10385238at2759"/>
<dbReference type="Proteomes" id="UP000504607">
    <property type="component" value="Chromosome 11"/>
</dbReference>
<dbReference type="InParanoid" id="A0A6J0PP68"/>
<evidence type="ECO:0000313" key="2">
    <source>
        <dbReference type="RefSeq" id="XP_019709273.1"/>
    </source>
</evidence>
<name>A0A6J0PP68_ELAGV</name>
<keyword evidence="1" id="KW-1185">Reference proteome</keyword>
<proteinExistence type="predicted"/>
<sequence length="170" mass="19545">MADFIVFWLHSIRSCLMCEITNTFHGRKWPSTIERLWSLVMWVHSPLPPTQALSVRANRSRTDMEAFVVCEGFWHASCNIILPFDLNVRTKHAQARGQPDWLLLVDPCNHTRCNSVFSILVVGGKPPSGEGKPIKHPRYLNLIMYINKCWACFSGLWCPKKERNSCCKLS</sequence>
<dbReference type="AlphaFoldDB" id="A0A6J0PP68"/>
<accession>A0A6J0PP68</accession>
<gene>
    <name evidence="2" type="primary">LOC105053879</name>
</gene>
<organism evidence="1 2">
    <name type="scientific">Elaeis guineensis var. tenera</name>
    <name type="common">Oil palm</name>
    <dbReference type="NCBI Taxonomy" id="51953"/>
    <lineage>
        <taxon>Eukaryota</taxon>
        <taxon>Viridiplantae</taxon>
        <taxon>Streptophyta</taxon>
        <taxon>Embryophyta</taxon>
        <taxon>Tracheophyta</taxon>
        <taxon>Spermatophyta</taxon>
        <taxon>Magnoliopsida</taxon>
        <taxon>Liliopsida</taxon>
        <taxon>Arecaceae</taxon>
        <taxon>Arecoideae</taxon>
        <taxon>Cocoseae</taxon>
        <taxon>Elaeidinae</taxon>
        <taxon>Elaeis</taxon>
    </lineage>
</organism>
<protein>
    <submittedName>
        <fullName evidence="2">Uncharacterized protein LOC105053879 isoform X1</fullName>
    </submittedName>
</protein>
<dbReference type="RefSeq" id="XP_019709273.1">
    <property type="nucleotide sequence ID" value="XM_019853714.1"/>
</dbReference>